<protein>
    <recommendedName>
        <fullName evidence="1">DUF1330 domain-containing protein</fullName>
    </recommendedName>
</protein>
<reference evidence="2 3" key="1">
    <citation type="submission" date="2020-07" db="EMBL/GenBank/DDBJ databases">
        <title>Complete genome sequence of Mycolicibacterium litorale like strain isolated from cardiac implantable electronic device infection.</title>
        <authorList>
            <person name="Fukano H."/>
            <person name="Miyama H."/>
            <person name="Hoshino Y."/>
        </authorList>
    </citation>
    <scope>NUCLEOTIDE SEQUENCE [LARGE SCALE GENOMIC DNA]</scope>
    <source>
        <strain evidence="2 3">NIIDNTM18</strain>
    </source>
</reference>
<dbReference type="PANTHER" id="PTHR41521:SF4">
    <property type="entry name" value="BLR0684 PROTEIN"/>
    <property type="match status" value="1"/>
</dbReference>
<dbReference type="InterPro" id="IPR011008">
    <property type="entry name" value="Dimeric_a/b-barrel"/>
</dbReference>
<evidence type="ECO:0000259" key="1">
    <source>
        <dbReference type="Pfam" id="PF07045"/>
    </source>
</evidence>
<dbReference type="SUPFAM" id="SSF54909">
    <property type="entry name" value="Dimeric alpha+beta barrel"/>
    <property type="match status" value="1"/>
</dbReference>
<proteinExistence type="predicted"/>
<dbReference type="PANTHER" id="PTHR41521">
    <property type="match status" value="1"/>
</dbReference>
<evidence type="ECO:0000313" key="3">
    <source>
        <dbReference type="Proteomes" id="UP000515734"/>
    </source>
</evidence>
<dbReference type="Pfam" id="PF07045">
    <property type="entry name" value="DUF1330"/>
    <property type="match status" value="1"/>
</dbReference>
<dbReference type="InterPro" id="IPR010753">
    <property type="entry name" value="DUF1330"/>
</dbReference>
<name>A0A6S6PAZ1_9MYCO</name>
<dbReference type="Gene3D" id="3.30.70.100">
    <property type="match status" value="1"/>
</dbReference>
<accession>A0A6S6PAZ1</accession>
<gene>
    <name evidence="2" type="ORF">NIIDNTM18_51820</name>
</gene>
<evidence type="ECO:0000313" key="2">
    <source>
        <dbReference type="EMBL" id="BCI55904.1"/>
    </source>
</evidence>
<sequence>MTMSTSRVFVLFQLRIDDADGYREYEAADHVGLLEKFNGTFVGADSAADVLEGQWPYQTALVEFPSRELARAWFESAEYQAVAELRHRSATSNVVIISGV</sequence>
<dbReference type="EMBL" id="AP023287">
    <property type="protein sequence ID" value="BCI55904.1"/>
    <property type="molecule type" value="Genomic_DNA"/>
</dbReference>
<feature type="domain" description="DUF1330" evidence="1">
    <location>
        <begin position="8"/>
        <end position="100"/>
    </location>
</feature>
<dbReference type="AlphaFoldDB" id="A0A6S6PAZ1"/>
<dbReference type="Proteomes" id="UP000515734">
    <property type="component" value="Chromosome"/>
</dbReference>
<organism evidence="2 3">
    <name type="scientific">Mycolicibacterium litorale</name>
    <dbReference type="NCBI Taxonomy" id="758802"/>
    <lineage>
        <taxon>Bacteria</taxon>
        <taxon>Bacillati</taxon>
        <taxon>Actinomycetota</taxon>
        <taxon>Actinomycetes</taxon>
        <taxon>Mycobacteriales</taxon>
        <taxon>Mycobacteriaceae</taxon>
        <taxon>Mycolicibacterium</taxon>
    </lineage>
</organism>